<dbReference type="Pfam" id="PF22936">
    <property type="entry name" value="Pol_BBD"/>
    <property type="match status" value="1"/>
</dbReference>
<proteinExistence type="predicted"/>
<gene>
    <name evidence="2" type="ORF">KK1_037209</name>
</gene>
<dbReference type="Proteomes" id="UP000075243">
    <property type="component" value="Unassembled WGS sequence"/>
</dbReference>
<evidence type="ECO:0000313" key="2">
    <source>
        <dbReference type="EMBL" id="KYP41415.1"/>
    </source>
</evidence>
<dbReference type="InterPro" id="IPR054722">
    <property type="entry name" value="PolX-like_BBD"/>
</dbReference>
<feature type="domain" description="Retrovirus-related Pol polyprotein from transposon TNT 1-94-like beta-barrel" evidence="1">
    <location>
        <begin position="2"/>
        <end position="50"/>
    </location>
</feature>
<feature type="non-terminal residue" evidence="2">
    <location>
        <position position="1"/>
    </location>
</feature>
<reference evidence="2" key="1">
    <citation type="journal article" date="2012" name="Nat. Biotechnol.">
        <title>Draft genome sequence of pigeonpea (Cajanus cajan), an orphan legume crop of resource-poor farmers.</title>
        <authorList>
            <person name="Varshney R.K."/>
            <person name="Chen W."/>
            <person name="Li Y."/>
            <person name="Bharti A.K."/>
            <person name="Saxena R.K."/>
            <person name="Schlueter J.A."/>
            <person name="Donoghue M.T."/>
            <person name="Azam S."/>
            <person name="Fan G."/>
            <person name="Whaley A.M."/>
            <person name="Farmer A.D."/>
            <person name="Sheridan J."/>
            <person name="Iwata A."/>
            <person name="Tuteja R."/>
            <person name="Penmetsa R.V."/>
            <person name="Wu W."/>
            <person name="Upadhyaya H.D."/>
            <person name="Yang S.P."/>
            <person name="Shah T."/>
            <person name="Saxena K.B."/>
            <person name="Michael T."/>
            <person name="McCombie W.R."/>
            <person name="Yang B."/>
            <person name="Zhang G."/>
            <person name="Yang H."/>
            <person name="Wang J."/>
            <person name="Spillane C."/>
            <person name="Cook D.R."/>
            <person name="May G.D."/>
            <person name="Xu X."/>
            <person name="Jackson S.A."/>
        </authorList>
    </citation>
    <scope>NUCLEOTIDE SEQUENCE [LARGE SCALE GENOMIC DNA]</scope>
</reference>
<dbReference type="EMBL" id="KQ483774">
    <property type="protein sequence ID" value="KYP41415.1"/>
    <property type="molecule type" value="Genomic_DNA"/>
</dbReference>
<organism evidence="2 3">
    <name type="scientific">Cajanus cajan</name>
    <name type="common">Pigeon pea</name>
    <name type="synonym">Cajanus indicus</name>
    <dbReference type="NCBI Taxonomy" id="3821"/>
    <lineage>
        <taxon>Eukaryota</taxon>
        <taxon>Viridiplantae</taxon>
        <taxon>Streptophyta</taxon>
        <taxon>Embryophyta</taxon>
        <taxon>Tracheophyta</taxon>
        <taxon>Spermatophyta</taxon>
        <taxon>Magnoliopsida</taxon>
        <taxon>eudicotyledons</taxon>
        <taxon>Gunneridae</taxon>
        <taxon>Pentapetalae</taxon>
        <taxon>rosids</taxon>
        <taxon>fabids</taxon>
        <taxon>Fabales</taxon>
        <taxon>Fabaceae</taxon>
        <taxon>Papilionoideae</taxon>
        <taxon>50 kb inversion clade</taxon>
        <taxon>NPAAA clade</taxon>
        <taxon>indigoferoid/millettioid clade</taxon>
        <taxon>Phaseoleae</taxon>
        <taxon>Cajanus</taxon>
    </lineage>
</organism>
<sequence>LTVGNGEKLKILASGSTILNTNQKRLNLHEMLYVSEITKNLLSVSKLTTEKNNFVEFHSNHCFVKDKVTWRVLVQGTINDGLY</sequence>
<protein>
    <recommendedName>
        <fullName evidence="1">Retrovirus-related Pol polyprotein from transposon TNT 1-94-like beta-barrel domain-containing protein</fullName>
    </recommendedName>
</protein>
<accession>A0A151RG64</accession>
<evidence type="ECO:0000313" key="3">
    <source>
        <dbReference type="Proteomes" id="UP000075243"/>
    </source>
</evidence>
<dbReference type="AlphaFoldDB" id="A0A151RG64"/>
<keyword evidence="3" id="KW-1185">Reference proteome</keyword>
<evidence type="ECO:0000259" key="1">
    <source>
        <dbReference type="Pfam" id="PF22936"/>
    </source>
</evidence>
<name>A0A151RG64_CAJCA</name>